<evidence type="ECO:0000313" key="1">
    <source>
        <dbReference type="EMBL" id="TEU03725.1"/>
    </source>
</evidence>
<reference evidence="1 2" key="1">
    <citation type="submission" date="2019-03" db="EMBL/GenBank/DDBJ databases">
        <title>Metabolic potential of uncultured bacteria and archaea associated with petroleum seepage in deep-sea sediments.</title>
        <authorList>
            <person name="Dong X."/>
            <person name="Hubert C."/>
        </authorList>
    </citation>
    <scope>NUCLEOTIDE SEQUENCE [LARGE SCALE GENOMIC DNA]</scope>
    <source>
        <strain evidence="1">E26_bin6</strain>
    </source>
</reference>
<comment type="caution">
    <text evidence="1">The sequence shown here is derived from an EMBL/GenBank/DDBJ whole genome shotgun (WGS) entry which is preliminary data.</text>
</comment>
<gene>
    <name evidence="1" type="ORF">E3I16_00460</name>
</gene>
<dbReference type="Proteomes" id="UP000316674">
    <property type="component" value="Unassembled WGS sequence"/>
</dbReference>
<accession>A0A523ZJ16</accession>
<protein>
    <submittedName>
        <fullName evidence="1">Uncharacterized protein</fullName>
    </submittedName>
</protein>
<name>A0A523ZJ16_UNCAE</name>
<dbReference type="EMBL" id="SOHY01000028">
    <property type="protein sequence ID" value="TEU03725.1"/>
    <property type="molecule type" value="Genomic_DNA"/>
</dbReference>
<sequence>MKKLVGVGVVVILALALVVSAYADEVLEEIDYAREAYEDGSYSEAIEGFDFVIAQIRSLQVDELRKALPEPLSGWTMEEQESDAMGYGLFGLGSGAGVTRRYYEEDSGATIEITIGAQSIMLQQITMFLKNPALAAAQPNTKLEKKRIEGIAGRITIIEEFSSEDESGKLSLTPDDKTLVIIEGWGVPDKEILYEYLDGIDFDLVSQILE</sequence>
<proteinExistence type="predicted"/>
<dbReference type="AlphaFoldDB" id="A0A523ZJ16"/>
<evidence type="ECO:0000313" key="2">
    <source>
        <dbReference type="Proteomes" id="UP000316674"/>
    </source>
</evidence>
<organism evidence="1 2">
    <name type="scientific">Aerophobetes bacterium</name>
    <dbReference type="NCBI Taxonomy" id="2030807"/>
    <lineage>
        <taxon>Bacteria</taxon>
        <taxon>Candidatus Aerophobota</taxon>
    </lineage>
</organism>